<evidence type="ECO:0000313" key="3">
    <source>
        <dbReference type="Proteomes" id="UP000830375"/>
    </source>
</evidence>
<dbReference type="Proteomes" id="UP000830375">
    <property type="component" value="Unassembled WGS sequence"/>
</dbReference>
<dbReference type="Gene3D" id="1.10.287.3160">
    <property type="match status" value="1"/>
</dbReference>
<organism evidence="2 3">
    <name type="scientific">Labeo rohita</name>
    <name type="common">Indian major carp</name>
    <name type="synonym">Cyprinus rohita</name>
    <dbReference type="NCBI Taxonomy" id="84645"/>
    <lineage>
        <taxon>Eukaryota</taxon>
        <taxon>Metazoa</taxon>
        <taxon>Chordata</taxon>
        <taxon>Craniata</taxon>
        <taxon>Vertebrata</taxon>
        <taxon>Euteleostomi</taxon>
        <taxon>Actinopterygii</taxon>
        <taxon>Neopterygii</taxon>
        <taxon>Teleostei</taxon>
        <taxon>Ostariophysi</taxon>
        <taxon>Cypriniformes</taxon>
        <taxon>Cyprinidae</taxon>
        <taxon>Labeoninae</taxon>
        <taxon>Labeonini</taxon>
        <taxon>Labeo</taxon>
    </lineage>
</organism>
<proteinExistence type="predicted"/>
<comment type="caution">
    <text evidence="2">The sequence shown here is derived from an EMBL/GenBank/DDBJ whole genome shotgun (WGS) entry which is preliminary data.</text>
</comment>
<feature type="compositionally biased region" description="Low complexity" evidence="1">
    <location>
        <begin position="434"/>
        <end position="454"/>
    </location>
</feature>
<name>A0ABQ8LV34_LABRO</name>
<feature type="compositionally biased region" description="Polar residues" evidence="1">
    <location>
        <begin position="468"/>
        <end position="479"/>
    </location>
</feature>
<protein>
    <submittedName>
        <fullName evidence="2">Obscurin</fullName>
    </submittedName>
</protein>
<feature type="compositionally biased region" description="Pro residues" evidence="1">
    <location>
        <begin position="417"/>
        <end position="428"/>
    </location>
</feature>
<sequence>MPFRLCPSGCGFYLSPNDRHDRCVQCLERGHAEAAFADGGCQTCEELPLSTLRSRLGFFTKKPRLAPAASRSGPSTPGYEAAASPKTARSECLLMECPDDFENSSQYGLDLLFGAPAGEKEDAAASEGEREPSEVDVTAEFAAPAAGSQSMADAEMAAALQRAAREIGVVWAPPPGPEPSRLDDWFLGKGRDPRPRSSPVPFFPEVHEELTRSWKAPLSARSRYANSPSLTTLNGGPARGYTEVPQVERAIAMHLCPQNAASWRGQPKLPSRACKFSSTLVAKAYSASGQAASALHAMAILQVYQAKVLKDLHEGVPDPELVQELRSATDYALRATKVTAQALGRAMSTMVVQERHLWLNLAEMRDAEKVRFLGAPISQAGLFGETVEEFALQFSTVKKQTEAIKHILPRRVASSSPAPPRQQPPPAPRRGRPPTRAAQDPRPAGPAAAPAPRSSSRRKVAPSARPQATKNPRQASKRS</sequence>
<feature type="region of interest" description="Disordered" evidence="1">
    <location>
        <begin position="408"/>
        <end position="479"/>
    </location>
</feature>
<keyword evidence="3" id="KW-1185">Reference proteome</keyword>
<reference evidence="2 3" key="1">
    <citation type="submission" date="2022-01" db="EMBL/GenBank/DDBJ databases">
        <title>A high-quality chromosome-level genome assembly of rohu carp, Labeo rohita.</title>
        <authorList>
            <person name="Arick M.A. II"/>
            <person name="Hsu C.-Y."/>
            <person name="Magbanua Z."/>
            <person name="Pechanova O."/>
            <person name="Grover C."/>
            <person name="Miller E."/>
            <person name="Thrash A."/>
            <person name="Ezzel L."/>
            <person name="Alam S."/>
            <person name="Benzie J."/>
            <person name="Hamilton M."/>
            <person name="Karsi A."/>
            <person name="Lawrence M.L."/>
            <person name="Peterson D.G."/>
        </authorList>
    </citation>
    <scope>NUCLEOTIDE SEQUENCE [LARGE SCALE GENOMIC DNA]</scope>
    <source>
        <strain evidence="3">BAU-BD-2019</strain>
        <tissue evidence="2">Blood</tissue>
    </source>
</reference>
<dbReference type="EMBL" id="JACTAM010000017">
    <property type="protein sequence ID" value="KAI2654498.1"/>
    <property type="molecule type" value="Genomic_DNA"/>
</dbReference>
<gene>
    <name evidence="2" type="ORF">H4Q32_011230</name>
</gene>
<evidence type="ECO:0000256" key="1">
    <source>
        <dbReference type="SAM" id="MobiDB-lite"/>
    </source>
</evidence>
<evidence type="ECO:0000313" key="2">
    <source>
        <dbReference type="EMBL" id="KAI2654498.1"/>
    </source>
</evidence>
<accession>A0ABQ8LV34</accession>